<proteinExistence type="inferred from homology"/>
<evidence type="ECO:0000313" key="6">
    <source>
        <dbReference type="Proteomes" id="UP001642487"/>
    </source>
</evidence>
<dbReference type="PANTHER" id="PTHR46128">
    <property type="entry name" value="MITOCHONDRIAL GROUP I INTRON SPLICING FACTOR CCM1"/>
    <property type="match status" value="1"/>
</dbReference>
<feature type="repeat" description="PPR" evidence="3">
    <location>
        <begin position="323"/>
        <end position="357"/>
    </location>
</feature>
<dbReference type="InterPro" id="IPR050872">
    <property type="entry name" value="PPR_P_subfamily"/>
</dbReference>
<evidence type="ECO:0000256" key="3">
    <source>
        <dbReference type="PROSITE-ProRule" id="PRU00708"/>
    </source>
</evidence>
<sequence>MVIHGCLSSIARRLCRNHPLPFHQLLQLIHLQIPDSPFQALHQTLRLQSQSARQFSSLPFFSQKVGHPFHFDIGRYQNDRPNDARIAQFVELLKRVARLPSEVEAVFALDEFDVQADPNLVYSAIWVLRDDWKSSFLAFKWGEKWGSIDEEICNLMISVLGSHKKFSTAWCLIRELHGSLMDSRQAMLIMIDRYAYANEVSKAIKTFHMMEKFRLTPDQEAFHALLNSLCKYGNIEEAEEFMFVNKKLFPLETESFNIILNGWCNVSVNVFEAKRIWREMSKCCILPDSTSYTHMISCFSKTGNLFDSLRLYGEMKKRDWVPSLEVYNSLAYVLTRENCFSEALKILEKIKEIGLQPDSTTYNSLISPLCEMGKLDEAKDVLTMMTEDNIGPTIETYHSFIQGADSEMIFELLKQMRQDGLDPTEATFIIMFNKSFELEKPDYALKAWVEMKRYEVLPNSEHYSVLIQGLATYGRLKQARELYDEMTSHGFTAHPKIKMLLKESEVGSSEEARQQVRHNKKGKLFPHRKGSMMKWKSHKQQSIEDSSFE</sequence>
<dbReference type="EMBL" id="OZ021735">
    <property type="protein sequence ID" value="CAK9310350.1"/>
    <property type="molecule type" value="Genomic_DNA"/>
</dbReference>
<feature type="repeat" description="PPR" evidence="3">
    <location>
        <begin position="288"/>
        <end position="322"/>
    </location>
</feature>
<name>A0ABP0XQB0_9ROSI</name>
<evidence type="ECO:0008006" key="7">
    <source>
        <dbReference type="Google" id="ProtNLM"/>
    </source>
</evidence>
<dbReference type="Pfam" id="PF12854">
    <property type="entry name" value="PPR_1"/>
    <property type="match status" value="1"/>
</dbReference>
<comment type="similarity">
    <text evidence="1">Belongs to the PPR family. P subfamily.</text>
</comment>
<evidence type="ECO:0000256" key="1">
    <source>
        <dbReference type="ARBA" id="ARBA00007626"/>
    </source>
</evidence>
<dbReference type="Proteomes" id="UP001642487">
    <property type="component" value="Chromosome 1"/>
</dbReference>
<gene>
    <name evidence="5" type="ORF">CITCOLO1_LOCUS1970</name>
</gene>
<evidence type="ECO:0000313" key="5">
    <source>
        <dbReference type="EMBL" id="CAK9310350.1"/>
    </source>
</evidence>
<dbReference type="PROSITE" id="PS51375">
    <property type="entry name" value="PPR"/>
    <property type="match status" value="5"/>
</dbReference>
<dbReference type="InterPro" id="IPR011990">
    <property type="entry name" value="TPR-like_helical_dom_sf"/>
</dbReference>
<feature type="compositionally biased region" description="Basic residues" evidence="4">
    <location>
        <begin position="515"/>
        <end position="539"/>
    </location>
</feature>
<dbReference type="SUPFAM" id="SSF48452">
    <property type="entry name" value="TPR-like"/>
    <property type="match status" value="1"/>
</dbReference>
<protein>
    <recommendedName>
        <fullName evidence="7">Pentatricopeptide repeat-containing protein</fullName>
    </recommendedName>
</protein>
<dbReference type="PANTHER" id="PTHR46128:SF25">
    <property type="entry name" value="PENTACOTRIPEPTIDE-REPEAT REGION OF PRORP DOMAIN-CONTAINING PROTEIN"/>
    <property type="match status" value="1"/>
</dbReference>
<dbReference type="Pfam" id="PF01535">
    <property type="entry name" value="PPR"/>
    <property type="match status" value="4"/>
</dbReference>
<organism evidence="5 6">
    <name type="scientific">Citrullus colocynthis</name>
    <name type="common">colocynth</name>
    <dbReference type="NCBI Taxonomy" id="252529"/>
    <lineage>
        <taxon>Eukaryota</taxon>
        <taxon>Viridiplantae</taxon>
        <taxon>Streptophyta</taxon>
        <taxon>Embryophyta</taxon>
        <taxon>Tracheophyta</taxon>
        <taxon>Spermatophyta</taxon>
        <taxon>Magnoliopsida</taxon>
        <taxon>eudicotyledons</taxon>
        <taxon>Gunneridae</taxon>
        <taxon>Pentapetalae</taxon>
        <taxon>rosids</taxon>
        <taxon>fabids</taxon>
        <taxon>Cucurbitales</taxon>
        <taxon>Cucurbitaceae</taxon>
        <taxon>Benincaseae</taxon>
        <taxon>Citrullus</taxon>
    </lineage>
</organism>
<feature type="repeat" description="PPR" evidence="3">
    <location>
        <begin position="358"/>
        <end position="392"/>
    </location>
</feature>
<dbReference type="NCBIfam" id="TIGR00756">
    <property type="entry name" value="PPR"/>
    <property type="match status" value="4"/>
</dbReference>
<keyword evidence="6" id="KW-1185">Reference proteome</keyword>
<evidence type="ECO:0000256" key="2">
    <source>
        <dbReference type="ARBA" id="ARBA00022737"/>
    </source>
</evidence>
<reference evidence="5 6" key="1">
    <citation type="submission" date="2024-03" db="EMBL/GenBank/DDBJ databases">
        <authorList>
            <person name="Gkanogiannis A."/>
            <person name="Becerra Lopez-Lavalle L."/>
        </authorList>
    </citation>
    <scope>NUCLEOTIDE SEQUENCE [LARGE SCALE GENOMIC DNA]</scope>
</reference>
<evidence type="ECO:0000256" key="4">
    <source>
        <dbReference type="SAM" id="MobiDB-lite"/>
    </source>
</evidence>
<keyword evidence="2" id="KW-0677">Repeat</keyword>
<feature type="repeat" description="PPR" evidence="3">
    <location>
        <begin position="459"/>
        <end position="493"/>
    </location>
</feature>
<accession>A0ABP0XQB0</accession>
<feature type="repeat" description="PPR" evidence="3">
    <location>
        <begin position="252"/>
        <end position="287"/>
    </location>
</feature>
<feature type="region of interest" description="Disordered" evidence="4">
    <location>
        <begin position="508"/>
        <end position="549"/>
    </location>
</feature>
<dbReference type="InterPro" id="IPR002885">
    <property type="entry name" value="PPR_rpt"/>
</dbReference>
<dbReference type="Gene3D" id="1.25.40.10">
    <property type="entry name" value="Tetratricopeptide repeat domain"/>
    <property type="match status" value="3"/>
</dbReference>